<feature type="region of interest" description="Disordered" evidence="7">
    <location>
        <begin position="333"/>
        <end position="352"/>
    </location>
</feature>
<feature type="domain" description="EF-hand" evidence="9">
    <location>
        <begin position="539"/>
        <end position="574"/>
    </location>
</feature>
<feature type="region of interest" description="Disordered" evidence="7">
    <location>
        <begin position="38"/>
        <end position="72"/>
    </location>
</feature>
<dbReference type="SMART" id="SM00054">
    <property type="entry name" value="EFh"/>
    <property type="match status" value="3"/>
</dbReference>
<dbReference type="Pfam" id="PF12796">
    <property type="entry name" value="Ank_2"/>
    <property type="match status" value="1"/>
</dbReference>
<dbReference type="PROSITE" id="PS51228">
    <property type="entry name" value="ACB_2"/>
    <property type="match status" value="1"/>
</dbReference>
<dbReference type="PROSITE" id="PS50297">
    <property type="entry name" value="ANK_REP_REGION"/>
    <property type="match status" value="2"/>
</dbReference>
<dbReference type="PRINTS" id="PR00689">
    <property type="entry name" value="ACOABINDINGP"/>
</dbReference>
<evidence type="ECO:0000256" key="7">
    <source>
        <dbReference type="SAM" id="MobiDB-lite"/>
    </source>
</evidence>
<feature type="repeat" description="ANK" evidence="6">
    <location>
        <begin position="307"/>
        <end position="339"/>
    </location>
</feature>
<dbReference type="InterPro" id="IPR035984">
    <property type="entry name" value="Acyl-CoA-binding_sf"/>
</dbReference>
<dbReference type="Pfam" id="PF13499">
    <property type="entry name" value="EF-hand_7"/>
    <property type="match status" value="1"/>
</dbReference>
<evidence type="ECO:0000259" key="10">
    <source>
        <dbReference type="PROSITE" id="PS51228"/>
    </source>
</evidence>
<dbReference type="PROSITE" id="PS00018">
    <property type="entry name" value="EF_HAND_1"/>
    <property type="match status" value="5"/>
</dbReference>
<evidence type="ECO:0000313" key="12">
    <source>
        <dbReference type="Proteomes" id="UP001187192"/>
    </source>
</evidence>
<feature type="domain" description="ACB" evidence="10">
    <location>
        <begin position="111"/>
        <end position="202"/>
    </location>
</feature>
<evidence type="ECO:0000259" key="9">
    <source>
        <dbReference type="PROSITE" id="PS50222"/>
    </source>
</evidence>
<dbReference type="Proteomes" id="UP001187192">
    <property type="component" value="Unassembled WGS sequence"/>
</dbReference>
<comment type="caution">
    <text evidence="11">The sequence shown here is derived from an EMBL/GenBank/DDBJ whole genome shotgun (WGS) entry which is preliminary data.</text>
</comment>
<dbReference type="InterPro" id="IPR002110">
    <property type="entry name" value="Ankyrin_rpt"/>
</dbReference>
<dbReference type="SUPFAM" id="SSF47027">
    <property type="entry name" value="Acyl-CoA binding protein"/>
    <property type="match status" value="1"/>
</dbReference>
<dbReference type="Gene3D" id="1.25.40.20">
    <property type="entry name" value="Ankyrin repeat-containing domain"/>
    <property type="match status" value="1"/>
</dbReference>
<feature type="region of interest" description="Disordered" evidence="7">
    <location>
        <begin position="84"/>
        <end position="104"/>
    </location>
</feature>
<reference evidence="11" key="1">
    <citation type="submission" date="2023-07" db="EMBL/GenBank/DDBJ databases">
        <title>draft genome sequence of fig (Ficus carica).</title>
        <authorList>
            <person name="Takahashi T."/>
            <person name="Nishimura K."/>
        </authorList>
    </citation>
    <scope>NUCLEOTIDE SEQUENCE</scope>
</reference>
<feature type="domain" description="RGS" evidence="8">
    <location>
        <begin position="564"/>
        <end position="615"/>
    </location>
</feature>
<evidence type="ECO:0000256" key="3">
    <source>
        <dbReference type="ARBA" id="ARBA00022837"/>
    </source>
</evidence>
<feature type="repeat" description="ANK" evidence="6">
    <location>
        <begin position="274"/>
        <end position="306"/>
    </location>
</feature>
<organism evidence="11 12">
    <name type="scientific">Ficus carica</name>
    <name type="common">Common fig</name>
    <dbReference type="NCBI Taxonomy" id="3494"/>
    <lineage>
        <taxon>Eukaryota</taxon>
        <taxon>Viridiplantae</taxon>
        <taxon>Streptophyta</taxon>
        <taxon>Embryophyta</taxon>
        <taxon>Tracheophyta</taxon>
        <taxon>Spermatophyta</taxon>
        <taxon>Magnoliopsida</taxon>
        <taxon>eudicotyledons</taxon>
        <taxon>Gunneridae</taxon>
        <taxon>Pentapetalae</taxon>
        <taxon>rosids</taxon>
        <taxon>fabids</taxon>
        <taxon>Rosales</taxon>
        <taxon>Moraceae</taxon>
        <taxon>Ficeae</taxon>
        <taxon>Ficus</taxon>
    </lineage>
</organism>
<evidence type="ECO:0000256" key="5">
    <source>
        <dbReference type="ARBA" id="ARBA00023121"/>
    </source>
</evidence>
<keyword evidence="3" id="KW-0106">Calcium</keyword>
<evidence type="ECO:0000256" key="4">
    <source>
        <dbReference type="ARBA" id="ARBA00023043"/>
    </source>
</evidence>
<dbReference type="InterPro" id="IPR018247">
    <property type="entry name" value="EF_Hand_1_Ca_BS"/>
</dbReference>
<dbReference type="PROSITE" id="PS50088">
    <property type="entry name" value="ANK_REPEAT"/>
    <property type="match status" value="2"/>
</dbReference>
<evidence type="ECO:0000259" key="8">
    <source>
        <dbReference type="PROSITE" id="PS50132"/>
    </source>
</evidence>
<accession>A0AA88A3Q3</accession>
<dbReference type="InterPro" id="IPR000582">
    <property type="entry name" value="Acyl-CoA-binding_protein"/>
</dbReference>
<dbReference type="InterPro" id="IPR016137">
    <property type="entry name" value="RGS"/>
</dbReference>
<evidence type="ECO:0000256" key="2">
    <source>
        <dbReference type="ARBA" id="ARBA00022737"/>
    </source>
</evidence>
<keyword evidence="4 6" id="KW-0040">ANK repeat</keyword>
<feature type="compositionally biased region" description="Basic and acidic residues" evidence="7">
    <location>
        <begin position="51"/>
        <end position="60"/>
    </location>
</feature>
<dbReference type="GO" id="GO:0000062">
    <property type="term" value="F:fatty-acyl-CoA binding"/>
    <property type="evidence" value="ECO:0007669"/>
    <property type="project" value="InterPro"/>
</dbReference>
<dbReference type="SUPFAM" id="SSF47473">
    <property type="entry name" value="EF-hand"/>
    <property type="match status" value="2"/>
</dbReference>
<evidence type="ECO:0000256" key="1">
    <source>
        <dbReference type="ARBA" id="ARBA00005567"/>
    </source>
</evidence>
<dbReference type="InterPro" id="IPR036770">
    <property type="entry name" value="Ankyrin_rpt-contain_sf"/>
</dbReference>
<dbReference type="InterPro" id="IPR002048">
    <property type="entry name" value="EF_hand_dom"/>
</dbReference>
<dbReference type="PANTHER" id="PTHR24119">
    <property type="entry name" value="ACYL-COA-BINDING DOMAIN-CONTAINING PROTEIN 6"/>
    <property type="match status" value="1"/>
</dbReference>
<dbReference type="InterPro" id="IPR011992">
    <property type="entry name" value="EF-hand-dom_pair"/>
</dbReference>
<keyword evidence="5" id="KW-0446">Lipid-binding</keyword>
<evidence type="ECO:0000256" key="6">
    <source>
        <dbReference type="PROSITE-ProRule" id="PRU00023"/>
    </source>
</evidence>
<dbReference type="PROSITE" id="PS50222">
    <property type="entry name" value="EF_HAND_2"/>
    <property type="match status" value="2"/>
</dbReference>
<dbReference type="Gene3D" id="1.10.238.10">
    <property type="entry name" value="EF-hand"/>
    <property type="match status" value="2"/>
</dbReference>
<gene>
    <name evidence="11" type="ORF">TIFTF001_013554</name>
</gene>
<dbReference type="Gene3D" id="1.20.80.10">
    <property type="match status" value="1"/>
</dbReference>
<protein>
    <recommendedName>
        <fullName evidence="13">Calmodulin</fullName>
    </recommendedName>
</protein>
<dbReference type="PROSITE" id="PS50132">
    <property type="entry name" value="RGS"/>
    <property type="match status" value="1"/>
</dbReference>
<feature type="domain" description="EF-hand" evidence="9">
    <location>
        <begin position="622"/>
        <end position="657"/>
    </location>
</feature>
<comment type="similarity">
    <text evidence="1">Belongs to the ACBP family.</text>
</comment>
<sequence>MADWQQLLQSIFLGVIFSYLLAKLISIVTSFKDDNLTITRGGDEIPSGSDSKPEPRDDSAGRSSDLLGGGGAAHEADSVIAEHGSVRNESSAGSDVDDDDDDWEGVESTELDEMFSAATAFVAAAAADRLSAQKVSSDVQLQLYGLYKIATEGPCSAPQPSALKMTARAKWQAWQKLGAMPPEEAMQKYIDIVTELYPSWLDGSNVKSRDGDGDVPGTGSKGPMGPVFSTFVYEEESGNDFKMDAIHAFAREGEVDNLLKCIESGVPVNLKDSEGRTPLHWAVDRGHLNMTELLVSRNADVDAKDNEGQTSLHYAAMCEREAIAEYLVKQNADIGGGTTQPQPPPPPATHSLQTPSFSCANPMAKAVVYAFLAAAFFILLISGPSNHHRHGRPSLHRRLGEKFRAPTFDPLVAKIERYAEEKGLKVDGDVDSTISTMRNDSSFGEVVDENKYFSNEGRLNITLRLLILFPLLDKAPQDGVISPLELNSWLRELAVERLHYRTKKELVAHDKNGDKAISFGEYLPQFSDEDIAKNGMGHGEAGWWKQQFDNADVDRNGTLSFDEFKDFLHPEDSDNEEIKKWLLIEKLERMDYDKDGKLSFVEFCDHTYDIYKNYVDYESAGLRTPKSEEVFAELDSDKDRFLTVEEMIPLLGYLHPGELSYAKHYASYLIHEADDNKDGNLTLDEMLNHEYIFYSTVYDDSHEDSDEDFRDEL</sequence>
<dbReference type="SUPFAM" id="SSF48403">
    <property type="entry name" value="Ankyrin repeat"/>
    <property type="match status" value="1"/>
</dbReference>
<dbReference type="InterPro" id="IPR014352">
    <property type="entry name" value="FERM/acyl-CoA-bd_prot_sf"/>
</dbReference>
<proteinExistence type="inferred from homology"/>
<dbReference type="GO" id="GO:0005509">
    <property type="term" value="F:calcium ion binding"/>
    <property type="evidence" value="ECO:0007669"/>
    <property type="project" value="InterPro"/>
</dbReference>
<dbReference type="SMART" id="SM00248">
    <property type="entry name" value="ANK"/>
    <property type="match status" value="3"/>
</dbReference>
<dbReference type="EMBL" id="BTGU01000018">
    <property type="protein sequence ID" value="GMN44370.1"/>
    <property type="molecule type" value="Genomic_DNA"/>
</dbReference>
<dbReference type="PANTHER" id="PTHR24119:SF0">
    <property type="entry name" value="ACYL-COA-BINDING DOMAIN-CONTAINING PROTEIN 6"/>
    <property type="match status" value="1"/>
</dbReference>
<dbReference type="AlphaFoldDB" id="A0AA88A3Q3"/>
<evidence type="ECO:0000313" key="11">
    <source>
        <dbReference type="EMBL" id="GMN44370.1"/>
    </source>
</evidence>
<name>A0AA88A3Q3_FICCA</name>
<keyword evidence="2" id="KW-0677">Repeat</keyword>
<feature type="compositionally biased region" description="Acidic residues" evidence="7">
    <location>
        <begin position="95"/>
        <end position="104"/>
    </location>
</feature>
<evidence type="ECO:0008006" key="13">
    <source>
        <dbReference type="Google" id="ProtNLM"/>
    </source>
</evidence>
<dbReference type="Pfam" id="PF00887">
    <property type="entry name" value="ACBP"/>
    <property type="match status" value="1"/>
</dbReference>
<keyword evidence="12" id="KW-1185">Reference proteome</keyword>